<keyword evidence="11" id="KW-0418">Kinase</keyword>
<feature type="region of interest" description="Disordered" evidence="17">
    <location>
        <begin position="1004"/>
        <end position="1035"/>
    </location>
</feature>
<dbReference type="SUPFAM" id="SSF46934">
    <property type="entry name" value="UBA-like"/>
    <property type="match status" value="1"/>
</dbReference>
<feature type="binding site" evidence="16">
    <location>
        <position position="607"/>
    </location>
    <ligand>
        <name>ATP</name>
        <dbReference type="ChEBI" id="CHEBI:30616"/>
    </ligand>
</feature>
<evidence type="ECO:0000259" key="19">
    <source>
        <dbReference type="PROSITE" id="PS50030"/>
    </source>
</evidence>
<proteinExistence type="inferred from homology"/>
<evidence type="ECO:0000256" key="4">
    <source>
        <dbReference type="ARBA" id="ARBA00012513"/>
    </source>
</evidence>
<dbReference type="PANTHER" id="PTHR24356:SF418">
    <property type="entry name" value="SERINE_THREONINE-PROTEIN KINASE WARTS"/>
    <property type="match status" value="1"/>
</dbReference>
<keyword evidence="10 16" id="KW-0547">Nucleotide-binding</keyword>
<dbReference type="AlphaFoldDB" id="A0A8R1TLC0"/>
<evidence type="ECO:0000256" key="8">
    <source>
        <dbReference type="ARBA" id="ARBA00022679"/>
    </source>
</evidence>
<dbReference type="OMA" id="PISPNIC"/>
<dbReference type="InterPro" id="IPR050236">
    <property type="entry name" value="Ser_Thr_kinase_AGC"/>
</dbReference>
<dbReference type="GO" id="GO:0045177">
    <property type="term" value="C:apical part of cell"/>
    <property type="evidence" value="ECO:0007669"/>
    <property type="project" value="UniProtKB-ARBA"/>
</dbReference>
<dbReference type="InterPro" id="IPR008271">
    <property type="entry name" value="Ser/Thr_kinase_AS"/>
</dbReference>
<keyword evidence="6" id="KW-0723">Serine/threonine-protein kinase</keyword>
<comment type="catalytic activity">
    <reaction evidence="15">
        <text>L-seryl-[protein] + ATP = O-phospho-L-seryl-[protein] + ADP + H(+)</text>
        <dbReference type="Rhea" id="RHEA:17989"/>
        <dbReference type="Rhea" id="RHEA-COMP:9863"/>
        <dbReference type="Rhea" id="RHEA-COMP:11604"/>
        <dbReference type="ChEBI" id="CHEBI:15378"/>
        <dbReference type="ChEBI" id="CHEBI:29999"/>
        <dbReference type="ChEBI" id="CHEBI:30616"/>
        <dbReference type="ChEBI" id="CHEBI:83421"/>
        <dbReference type="ChEBI" id="CHEBI:456216"/>
        <dbReference type="EC" id="2.7.11.1"/>
    </reaction>
</comment>
<dbReference type="PANTHER" id="PTHR24356">
    <property type="entry name" value="SERINE/THREONINE-PROTEIN KINASE"/>
    <property type="match status" value="1"/>
</dbReference>
<dbReference type="SUPFAM" id="SSF56112">
    <property type="entry name" value="Protein kinase-like (PK-like)"/>
    <property type="match status" value="1"/>
</dbReference>
<evidence type="ECO:0000256" key="15">
    <source>
        <dbReference type="ARBA" id="ARBA00048679"/>
    </source>
</evidence>
<evidence type="ECO:0000256" key="12">
    <source>
        <dbReference type="ARBA" id="ARBA00022840"/>
    </source>
</evidence>
<dbReference type="SMART" id="SM00133">
    <property type="entry name" value="S_TK_X"/>
    <property type="match status" value="1"/>
</dbReference>
<feature type="region of interest" description="Disordered" evidence="17">
    <location>
        <begin position="310"/>
        <end position="343"/>
    </location>
</feature>
<dbReference type="Gene3D" id="3.30.200.20">
    <property type="entry name" value="Phosphorylase Kinase, domain 1"/>
    <property type="match status" value="2"/>
</dbReference>
<feature type="compositionally biased region" description="Low complexity" evidence="17">
    <location>
        <begin position="18"/>
        <end position="33"/>
    </location>
</feature>
<evidence type="ECO:0000256" key="5">
    <source>
        <dbReference type="ARBA" id="ARBA00022490"/>
    </source>
</evidence>
<keyword evidence="12 16" id="KW-0067">ATP-binding</keyword>
<dbReference type="InterPro" id="IPR017441">
    <property type="entry name" value="Protein_kinase_ATP_BS"/>
</dbReference>
<feature type="region of interest" description="Disordered" evidence="17">
    <location>
        <begin position="1"/>
        <end position="51"/>
    </location>
</feature>
<feature type="domain" description="AGC-kinase C-terminal" evidence="20">
    <location>
        <begin position="875"/>
        <end position="946"/>
    </location>
</feature>
<dbReference type="SMART" id="SM00220">
    <property type="entry name" value="S_TKc"/>
    <property type="match status" value="1"/>
</dbReference>
<evidence type="ECO:0000256" key="6">
    <source>
        <dbReference type="ARBA" id="ARBA00022527"/>
    </source>
</evidence>
<dbReference type="GO" id="GO:0046872">
    <property type="term" value="F:metal ion binding"/>
    <property type="evidence" value="ECO:0007669"/>
    <property type="project" value="UniProtKB-KW"/>
</dbReference>
<dbReference type="InterPro" id="IPR015940">
    <property type="entry name" value="UBA"/>
</dbReference>
<feature type="domain" description="UBA" evidence="19">
    <location>
        <begin position="105"/>
        <end position="150"/>
    </location>
</feature>
<dbReference type="GO" id="GO:0005524">
    <property type="term" value="F:ATP binding"/>
    <property type="evidence" value="ECO:0007669"/>
    <property type="project" value="UniProtKB-UniRule"/>
</dbReference>
<evidence type="ECO:0000256" key="11">
    <source>
        <dbReference type="ARBA" id="ARBA00022777"/>
    </source>
</evidence>
<dbReference type="InterPro" id="IPR000719">
    <property type="entry name" value="Prot_kinase_dom"/>
</dbReference>
<dbReference type="PROSITE" id="PS00108">
    <property type="entry name" value="PROTEIN_KINASE_ST"/>
    <property type="match status" value="1"/>
</dbReference>
<dbReference type="InterPro" id="IPR000961">
    <property type="entry name" value="AGC-kinase_C"/>
</dbReference>
<evidence type="ECO:0000259" key="20">
    <source>
        <dbReference type="PROSITE" id="PS51285"/>
    </source>
</evidence>
<dbReference type="GO" id="GO:0042308">
    <property type="term" value="P:negative regulation of protein import into nucleus"/>
    <property type="evidence" value="ECO:0007669"/>
    <property type="project" value="UniProtKB-ARBA"/>
</dbReference>
<dbReference type="Pfam" id="PF00069">
    <property type="entry name" value="Pkinase"/>
    <property type="match status" value="2"/>
</dbReference>
<dbReference type="PROSITE" id="PS51285">
    <property type="entry name" value="AGC_KINASE_CTER"/>
    <property type="match status" value="1"/>
</dbReference>
<feature type="region of interest" description="Disordered" evidence="17">
    <location>
        <begin position="227"/>
        <end position="252"/>
    </location>
</feature>
<organism evidence="21 22">
    <name type="scientific">Onchocerca volvulus</name>
    <dbReference type="NCBI Taxonomy" id="6282"/>
    <lineage>
        <taxon>Eukaryota</taxon>
        <taxon>Metazoa</taxon>
        <taxon>Ecdysozoa</taxon>
        <taxon>Nematoda</taxon>
        <taxon>Chromadorea</taxon>
        <taxon>Rhabditida</taxon>
        <taxon>Spirurina</taxon>
        <taxon>Spiruromorpha</taxon>
        <taxon>Filarioidea</taxon>
        <taxon>Onchocercidae</taxon>
        <taxon>Onchocerca</taxon>
    </lineage>
</organism>
<dbReference type="InterPro" id="IPR009060">
    <property type="entry name" value="UBA-like_sf"/>
</dbReference>
<keyword evidence="5" id="KW-0963">Cytoplasm</keyword>
<dbReference type="CDD" id="cd21774">
    <property type="entry name" value="MobB_LATS"/>
    <property type="match status" value="1"/>
</dbReference>
<dbReference type="GO" id="GO:0005737">
    <property type="term" value="C:cytoplasm"/>
    <property type="evidence" value="ECO:0007669"/>
    <property type="project" value="UniProtKB-SubCell"/>
</dbReference>
<evidence type="ECO:0000256" key="17">
    <source>
        <dbReference type="SAM" id="MobiDB-lite"/>
    </source>
</evidence>
<evidence type="ECO:0000256" key="13">
    <source>
        <dbReference type="ARBA" id="ARBA00022842"/>
    </source>
</evidence>
<dbReference type="GO" id="GO:0048731">
    <property type="term" value="P:system development"/>
    <property type="evidence" value="ECO:0007669"/>
    <property type="project" value="UniProtKB-ARBA"/>
</dbReference>
<comment type="cofactor">
    <cofactor evidence="1">
        <name>Mg(2+)</name>
        <dbReference type="ChEBI" id="CHEBI:18420"/>
    </cofactor>
</comment>
<dbReference type="Proteomes" id="UP000024404">
    <property type="component" value="Unassembled WGS sequence"/>
</dbReference>
<keyword evidence="9" id="KW-0479">Metal-binding</keyword>
<dbReference type="FunFam" id="1.10.510.10:FF:000057">
    <property type="entry name" value="Non-specific serine/threonine protein kinase"/>
    <property type="match status" value="1"/>
</dbReference>
<dbReference type="GO" id="GO:0004674">
    <property type="term" value="F:protein serine/threonine kinase activity"/>
    <property type="evidence" value="ECO:0007669"/>
    <property type="project" value="UniProtKB-KW"/>
</dbReference>
<evidence type="ECO:0000256" key="10">
    <source>
        <dbReference type="ARBA" id="ARBA00022741"/>
    </source>
</evidence>
<dbReference type="PROSITE" id="PS00107">
    <property type="entry name" value="PROTEIN_KINASE_ATP"/>
    <property type="match status" value="1"/>
</dbReference>
<dbReference type="PROSITE" id="PS50030">
    <property type="entry name" value="UBA"/>
    <property type="match status" value="1"/>
</dbReference>
<feature type="compositionally biased region" description="Low complexity" evidence="17">
    <location>
        <begin position="227"/>
        <end position="242"/>
    </location>
</feature>
<dbReference type="GO" id="GO:0009653">
    <property type="term" value="P:anatomical structure morphogenesis"/>
    <property type="evidence" value="ECO:0007669"/>
    <property type="project" value="UniProtKB-ARBA"/>
</dbReference>
<reference evidence="22" key="1">
    <citation type="submission" date="2013-10" db="EMBL/GenBank/DDBJ databases">
        <title>Genome sequencing of Onchocerca volvulus.</title>
        <authorList>
            <person name="Cotton J."/>
            <person name="Tsai J."/>
            <person name="Stanley E."/>
            <person name="Tracey A."/>
            <person name="Holroyd N."/>
            <person name="Lustigman S."/>
            <person name="Berriman M."/>
        </authorList>
    </citation>
    <scope>NUCLEOTIDE SEQUENCE</scope>
</reference>
<feature type="compositionally biased region" description="Acidic residues" evidence="17">
    <location>
        <begin position="1025"/>
        <end position="1035"/>
    </location>
</feature>
<comment type="catalytic activity">
    <reaction evidence="14">
        <text>L-threonyl-[protein] + ATP = O-phospho-L-threonyl-[protein] + ADP + H(+)</text>
        <dbReference type="Rhea" id="RHEA:46608"/>
        <dbReference type="Rhea" id="RHEA-COMP:11060"/>
        <dbReference type="Rhea" id="RHEA-COMP:11605"/>
        <dbReference type="ChEBI" id="CHEBI:15378"/>
        <dbReference type="ChEBI" id="CHEBI:30013"/>
        <dbReference type="ChEBI" id="CHEBI:30616"/>
        <dbReference type="ChEBI" id="CHEBI:61977"/>
        <dbReference type="ChEBI" id="CHEBI:456216"/>
        <dbReference type="EC" id="2.7.11.1"/>
    </reaction>
</comment>
<protein>
    <recommendedName>
        <fullName evidence="4">non-specific serine/threonine protein kinase</fullName>
        <ecNumber evidence="4">2.7.11.1</ecNumber>
    </recommendedName>
</protein>
<evidence type="ECO:0000256" key="16">
    <source>
        <dbReference type="PROSITE-ProRule" id="PRU10141"/>
    </source>
</evidence>
<dbReference type="FunFam" id="3.30.200.20:FF:000391">
    <property type="entry name" value="Large tumor suppressor kinase 1"/>
    <property type="match status" value="1"/>
</dbReference>
<dbReference type="Gene3D" id="1.10.510.10">
    <property type="entry name" value="Transferase(Phosphotransferase) domain 1"/>
    <property type="match status" value="2"/>
</dbReference>
<dbReference type="PROSITE" id="PS50011">
    <property type="entry name" value="PROTEIN_KINASE_DOM"/>
    <property type="match status" value="1"/>
</dbReference>
<evidence type="ECO:0000256" key="14">
    <source>
        <dbReference type="ARBA" id="ARBA00047899"/>
    </source>
</evidence>
<accession>A0A8R1TLC0</accession>
<sequence>MFPPHRPALASTSNPAQISTTGTTNNSGNVIGISMRTPEPSPRMRKDSTTDVRIGVGRHRDKLEQIRDSLRPFEQTGNVEAPTSATIASSSSSFNNNNNTNNFTVEDETRRQILINTLTQIGFEEQAALLALELVRYSSVAAAAEVLLNLNKDHVFRQDLRDYGGSLSSVVTTTSSNPFSNNNNGIISNNTKLMVPSGTTGQVIGAAPISGIMMNAQIPTTSILANIDDSSSSRSNSPLARIPSPPTSATSFQVRSTSPMLQIITNPYHQATDYHRMHVHLPVDSSKYCYNNVNATKTVANNYDYGLATSSSSQVTPATTSFTSGTPLSGITRNRKVDRPSMQQPSAVINIDGLQGCTDRVTKPTRSLTSRSHMNNTTTTALRRSDAVPVIRTRLERPINIRHPMNAPESLHKMLCRRTNLLAVNEHDSTVPTTYAVELNNGYHRPSGAIITRPISPNICTRTSGETDEVTRCVSPLPGSILHKLRTNTYESVIKPCKPRLFCFYMEQHVERLMQQYKERQQRARQLAKEMECADLPESMREHMMIFLTQKESRYLRLKRQKMNKDMFEVVKHIGFGAFGRVSLVKKKDTGQVYAMKKLLKKDVIMKQQAAHVKAERDILAEADSNWIVKLYYSFQDEQSLYLIMEYVPGGDMMQLLINKGLFDEKLARFYIAELTCAIEYVHGLGFIHRDIKPDNILIDQNGHIKLTDFGLCTGLRWTHDKRYYGPDNDEVENTKTQKGYLASHPDLSGIGRPKVLEIRNHYKRNQSHSLVGTDNYMAPEVIRGTGHTQLCDWWSVGVILYEMVFGRPPFLSEDRYETQYKIVKWRQYLDLNNRTGEKLSLECIDVIRRLCCEQEDRLGCKNGAEDIKIHHWFKGIDFSTLRSTRAEYIPRVEHAEDTSNFDTFEFDSSDQSFDTVAKRASASAAFNPAFYEFTFRHFFDFDGQGCPSFRKRRPSLAPLLEATGANTAVAAQSNISNHINKARDHKNNNGRTNRSNMKFRPSIIAASTPPSPPPTTTVGIMQGDEYESDDSLVV</sequence>
<comment type="similarity">
    <text evidence="3">Belongs to the protein kinase superfamily. AGC Ser/Thr protein kinase family.</text>
</comment>
<dbReference type="EnsemblMetazoa" id="OVOC11682.1">
    <property type="protein sequence ID" value="OVOC11682.1"/>
    <property type="gene ID" value="WBGene00248491"/>
</dbReference>
<comment type="subcellular location">
    <subcellularLocation>
        <location evidence="2">Cytoplasm</location>
    </subcellularLocation>
</comment>
<dbReference type="GO" id="GO:0000082">
    <property type="term" value="P:G1/S transition of mitotic cell cycle"/>
    <property type="evidence" value="ECO:0007669"/>
    <property type="project" value="TreeGrafter"/>
</dbReference>
<keyword evidence="7" id="KW-0597">Phosphoprotein</keyword>
<evidence type="ECO:0000256" key="1">
    <source>
        <dbReference type="ARBA" id="ARBA00001946"/>
    </source>
</evidence>
<dbReference type="InterPro" id="IPR011009">
    <property type="entry name" value="Kinase-like_dom_sf"/>
</dbReference>
<name>A0A8R1TLC0_ONCVO</name>
<dbReference type="GO" id="GO:0035329">
    <property type="term" value="P:hippo signaling"/>
    <property type="evidence" value="ECO:0007669"/>
    <property type="project" value="TreeGrafter"/>
</dbReference>
<dbReference type="EC" id="2.7.11.1" evidence="4"/>
<evidence type="ECO:0000313" key="21">
    <source>
        <dbReference type="EnsemblMetazoa" id="OVOC11682.1"/>
    </source>
</evidence>
<keyword evidence="13" id="KW-0460">Magnesium</keyword>
<evidence type="ECO:0000256" key="7">
    <source>
        <dbReference type="ARBA" id="ARBA00022553"/>
    </source>
</evidence>
<evidence type="ECO:0000256" key="3">
    <source>
        <dbReference type="ARBA" id="ARBA00009903"/>
    </source>
</evidence>
<keyword evidence="22" id="KW-1185">Reference proteome</keyword>
<evidence type="ECO:0000256" key="9">
    <source>
        <dbReference type="ARBA" id="ARBA00022723"/>
    </source>
</evidence>
<feature type="domain" description="Protein kinase" evidence="18">
    <location>
        <begin position="568"/>
        <end position="874"/>
    </location>
</feature>
<evidence type="ECO:0000259" key="18">
    <source>
        <dbReference type="PROSITE" id="PS50011"/>
    </source>
</evidence>
<dbReference type="EMBL" id="CMVM020000002">
    <property type="status" value="NOT_ANNOTATED_CDS"/>
    <property type="molecule type" value="Genomic_DNA"/>
</dbReference>
<dbReference type="GO" id="GO:0046620">
    <property type="term" value="P:regulation of organ growth"/>
    <property type="evidence" value="ECO:0007669"/>
    <property type="project" value="TreeGrafter"/>
</dbReference>
<dbReference type="GO" id="GO:0043065">
    <property type="term" value="P:positive regulation of apoptotic process"/>
    <property type="evidence" value="ECO:0007669"/>
    <property type="project" value="TreeGrafter"/>
</dbReference>
<reference evidence="21" key="2">
    <citation type="submission" date="2022-06" db="UniProtKB">
        <authorList>
            <consortium name="EnsemblMetazoa"/>
        </authorList>
    </citation>
    <scope>IDENTIFICATION</scope>
</reference>
<evidence type="ECO:0000313" key="22">
    <source>
        <dbReference type="Proteomes" id="UP000024404"/>
    </source>
</evidence>
<dbReference type="GO" id="GO:0071944">
    <property type="term" value="C:cell periphery"/>
    <property type="evidence" value="ECO:0007669"/>
    <property type="project" value="UniProtKB-ARBA"/>
</dbReference>
<evidence type="ECO:0000256" key="2">
    <source>
        <dbReference type="ARBA" id="ARBA00004496"/>
    </source>
</evidence>
<dbReference type="FunFam" id="1.10.510.10:FF:000086">
    <property type="entry name" value="Non-specific serine/threonine protein kinase"/>
    <property type="match status" value="1"/>
</dbReference>
<feature type="compositionally biased region" description="Polar residues" evidence="17">
    <location>
        <begin position="310"/>
        <end position="332"/>
    </location>
</feature>
<keyword evidence="8" id="KW-0808">Transferase</keyword>